<protein>
    <submittedName>
        <fullName evidence="1">Uncharacterized protein</fullName>
    </submittedName>
</protein>
<keyword evidence="2" id="KW-1185">Reference proteome</keyword>
<name>A0ACC0KB52_CHOFU</name>
<evidence type="ECO:0000313" key="1">
    <source>
        <dbReference type="EMBL" id="KAI8433430.1"/>
    </source>
</evidence>
<evidence type="ECO:0000313" key="2">
    <source>
        <dbReference type="Proteomes" id="UP001064048"/>
    </source>
</evidence>
<comment type="caution">
    <text evidence="1">The sequence shown here is derived from an EMBL/GenBank/DDBJ whole genome shotgun (WGS) entry which is preliminary data.</text>
</comment>
<reference evidence="1 2" key="1">
    <citation type="journal article" date="2022" name="Genome Biol. Evol.">
        <title>The Spruce Budworm Genome: Reconstructing the Evolutionary History of Antifreeze Proteins.</title>
        <authorList>
            <person name="Beliveau C."/>
            <person name="Gagne P."/>
            <person name="Picq S."/>
            <person name="Vernygora O."/>
            <person name="Keeling C.I."/>
            <person name="Pinkney K."/>
            <person name="Doucet D."/>
            <person name="Wen F."/>
            <person name="Johnston J.S."/>
            <person name="Maaroufi H."/>
            <person name="Boyle B."/>
            <person name="Laroche J."/>
            <person name="Dewar K."/>
            <person name="Juretic N."/>
            <person name="Blackburn G."/>
            <person name="Nisole A."/>
            <person name="Brunet B."/>
            <person name="Brandao M."/>
            <person name="Lumley L."/>
            <person name="Duan J."/>
            <person name="Quan G."/>
            <person name="Lucarotti C.J."/>
            <person name="Roe A.D."/>
            <person name="Sperling F.A.H."/>
            <person name="Levesque R.C."/>
            <person name="Cusson M."/>
        </authorList>
    </citation>
    <scope>NUCLEOTIDE SEQUENCE [LARGE SCALE GENOMIC DNA]</scope>
    <source>
        <strain evidence="1">Glfc:IPQL:Cfum</strain>
    </source>
</reference>
<dbReference type="Proteomes" id="UP001064048">
    <property type="component" value="Chromosome 28"/>
</dbReference>
<dbReference type="EMBL" id="CM046128">
    <property type="protein sequence ID" value="KAI8433430.1"/>
    <property type="molecule type" value="Genomic_DNA"/>
</dbReference>
<proteinExistence type="predicted"/>
<sequence length="79" mass="8498">MSGDGDGRLLLVGDRAGRVDVRCPARCCERYPAAISAVASGAIDLKKFITHHMPLARTQEALRLAQSGDAMKVIIHLPE</sequence>
<gene>
    <name evidence="1" type="ORF">MSG28_015468</name>
</gene>
<organism evidence="1 2">
    <name type="scientific">Choristoneura fumiferana</name>
    <name type="common">Spruce budworm moth</name>
    <name type="synonym">Archips fumiferana</name>
    <dbReference type="NCBI Taxonomy" id="7141"/>
    <lineage>
        <taxon>Eukaryota</taxon>
        <taxon>Metazoa</taxon>
        <taxon>Ecdysozoa</taxon>
        <taxon>Arthropoda</taxon>
        <taxon>Hexapoda</taxon>
        <taxon>Insecta</taxon>
        <taxon>Pterygota</taxon>
        <taxon>Neoptera</taxon>
        <taxon>Endopterygota</taxon>
        <taxon>Lepidoptera</taxon>
        <taxon>Glossata</taxon>
        <taxon>Ditrysia</taxon>
        <taxon>Tortricoidea</taxon>
        <taxon>Tortricidae</taxon>
        <taxon>Tortricinae</taxon>
        <taxon>Choristoneura</taxon>
    </lineage>
</organism>
<accession>A0ACC0KB52</accession>